<keyword evidence="4" id="KW-0804">Transcription</keyword>
<protein>
    <submittedName>
        <fullName evidence="5">Putative transcriptional regulator</fullName>
    </submittedName>
</protein>
<dbReference type="RefSeq" id="WP_312875548.1">
    <property type="nucleotide sequence ID" value="NZ_JACHMN010000003.1"/>
</dbReference>
<evidence type="ECO:0000313" key="5">
    <source>
        <dbReference type="EMBL" id="MBB5874324.1"/>
    </source>
</evidence>
<evidence type="ECO:0000256" key="2">
    <source>
        <dbReference type="ARBA" id="ARBA00023015"/>
    </source>
</evidence>
<evidence type="ECO:0000256" key="1">
    <source>
        <dbReference type="ARBA" id="ARBA00011046"/>
    </source>
</evidence>
<dbReference type="SUPFAM" id="SSF46785">
    <property type="entry name" value="Winged helix' DNA-binding domain"/>
    <property type="match status" value="1"/>
</dbReference>
<gene>
    <name evidence="5" type="ORF">F4553_007758</name>
</gene>
<dbReference type="EMBL" id="JACHMN010000003">
    <property type="protein sequence ID" value="MBB5874324.1"/>
    <property type="molecule type" value="Genomic_DNA"/>
</dbReference>
<dbReference type="InterPro" id="IPR036388">
    <property type="entry name" value="WH-like_DNA-bd_sf"/>
</dbReference>
<evidence type="ECO:0000256" key="3">
    <source>
        <dbReference type="ARBA" id="ARBA00023125"/>
    </source>
</evidence>
<dbReference type="InterPro" id="IPR036390">
    <property type="entry name" value="WH_DNA-bd_sf"/>
</dbReference>
<dbReference type="GO" id="GO:0045892">
    <property type="term" value="P:negative regulation of DNA-templated transcription"/>
    <property type="evidence" value="ECO:0007669"/>
    <property type="project" value="InterPro"/>
</dbReference>
<dbReference type="AlphaFoldDB" id="A0A841C1U3"/>
<evidence type="ECO:0000313" key="6">
    <source>
        <dbReference type="Proteomes" id="UP000587527"/>
    </source>
</evidence>
<keyword evidence="6" id="KW-1185">Reference proteome</keyword>
<dbReference type="Proteomes" id="UP000587527">
    <property type="component" value="Unassembled WGS sequence"/>
</dbReference>
<sequence length="125" mass="13682">MSDADRRRRAAGSLEAQVMAVLWAASAPMTPAEVNAQVGADLAYNTVQTILSRLADKHLVQRAPRGRAHVYWPTRDEAAAAAEKLRATLSGVGDREQVLQQFAASLDDQEAELLRKMLRDRGARS</sequence>
<accession>A0A841C1U3</accession>
<dbReference type="GO" id="GO:0003677">
    <property type="term" value="F:DNA binding"/>
    <property type="evidence" value="ECO:0007669"/>
    <property type="project" value="UniProtKB-KW"/>
</dbReference>
<reference evidence="5 6" key="1">
    <citation type="submission" date="2020-08" db="EMBL/GenBank/DDBJ databases">
        <title>Sequencing the genomes of 1000 actinobacteria strains.</title>
        <authorList>
            <person name="Klenk H.-P."/>
        </authorList>
    </citation>
    <scope>NUCLEOTIDE SEQUENCE [LARGE SCALE GENOMIC DNA]</scope>
    <source>
        <strain evidence="5 6">DSM 45362</strain>
    </source>
</reference>
<comment type="similarity">
    <text evidence="1">Belongs to the BlaI transcriptional regulatory family.</text>
</comment>
<dbReference type="Gene3D" id="1.10.10.10">
    <property type="entry name" value="Winged helix-like DNA-binding domain superfamily/Winged helix DNA-binding domain"/>
    <property type="match status" value="1"/>
</dbReference>
<organism evidence="5 6">
    <name type="scientific">Allocatelliglobosispora scoriae</name>
    <dbReference type="NCBI Taxonomy" id="643052"/>
    <lineage>
        <taxon>Bacteria</taxon>
        <taxon>Bacillati</taxon>
        <taxon>Actinomycetota</taxon>
        <taxon>Actinomycetes</taxon>
        <taxon>Micromonosporales</taxon>
        <taxon>Micromonosporaceae</taxon>
        <taxon>Allocatelliglobosispora</taxon>
    </lineage>
</organism>
<dbReference type="Pfam" id="PF03965">
    <property type="entry name" value="Penicillinase_R"/>
    <property type="match status" value="1"/>
</dbReference>
<dbReference type="InterPro" id="IPR005650">
    <property type="entry name" value="BlaI_family"/>
</dbReference>
<keyword evidence="3" id="KW-0238">DNA-binding</keyword>
<keyword evidence="2" id="KW-0805">Transcription regulation</keyword>
<comment type="caution">
    <text evidence="5">The sequence shown here is derived from an EMBL/GenBank/DDBJ whole genome shotgun (WGS) entry which is preliminary data.</text>
</comment>
<name>A0A841C1U3_9ACTN</name>
<proteinExistence type="inferred from homology"/>
<evidence type="ECO:0000256" key="4">
    <source>
        <dbReference type="ARBA" id="ARBA00023163"/>
    </source>
</evidence>